<dbReference type="GO" id="GO:0005506">
    <property type="term" value="F:iron ion binding"/>
    <property type="evidence" value="ECO:0007669"/>
    <property type="project" value="InterPro"/>
</dbReference>
<dbReference type="CDD" id="cd11026">
    <property type="entry name" value="CYP2"/>
    <property type="match status" value="1"/>
</dbReference>
<dbReference type="Pfam" id="PF00067">
    <property type="entry name" value="p450"/>
    <property type="match status" value="1"/>
</dbReference>
<evidence type="ECO:0000313" key="15">
    <source>
        <dbReference type="EMBL" id="AFP00740.1"/>
    </source>
</evidence>
<feature type="binding site" description="axial binding residue" evidence="12">
    <location>
        <position position="445"/>
    </location>
    <ligand>
        <name>heme</name>
        <dbReference type="ChEBI" id="CHEBI:30413"/>
    </ligand>
    <ligandPart>
        <name>Fe</name>
        <dbReference type="ChEBI" id="CHEBI:18248"/>
    </ligandPart>
</feature>
<dbReference type="Gene3D" id="1.10.630.10">
    <property type="entry name" value="Cytochrome P450"/>
    <property type="match status" value="1"/>
</dbReference>
<comment type="similarity">
    <text evidence="3 13">Belongs to the cytochrome P450 family.</text>
</comment>
<dbReference type="InterPro" id="IPR001128">
    <property type="entry name" value="Cyt_P450"/>
</dbReference>
<evidence type="ECO:0000256" key="1">
    <source>
        <dbReference type="ARBA" id="ARBA00001971"/>
    </source>
</evidence>
<evidence type="ECO:0000256" key="14">
    <source>
        <dbReference type="SAM" id="Phobius"/>
    </source>
</evidence>
<protein>
    <submittedName>
        <fullName evidence="15">Cytochrome P450 2F2-like protein</fullName>
    </submittedName>
</protein>
<evidence type="ECO:0000256" key="8">
    <source>
        <dbReference type="ARBA" id="ARBA00023002"/>
    </source>
</evidence>
<keyword evidence="11 14" id="KW-0472">Membrane</keyword>
<keyword evidence="9 12" id="KW-0408">Iron</keyword>
<evidence type="ECO:0000256" key="5">
    <source>
        <dbReference type="ARBA" id="ARBA00022723"/>
    </source>
</evidence>
<dbReference type="PROSITE" id="PS00086">
    <property type="entry name" value="CYTOCHROME_P450"/>
    <property type="match status" value="1"/>
</dbReference>
<dbReference type="PRINTS" id="PR00385">
    <property type="entry name" value="P450"/>
</dbReference>
<sequence>MALSLGWTVDVPSLSSSILLAVLTLLIFTVLRRKKDRFPPGPPALPLLGNIWQISTSAPHKSLLKLSQVYGPVFTVWLGRQRAVVFAGYETVKDVLVTRGDEFNDRFLLPFMQRISRGYGVLASSGDRWKQLRRFTLTTLRDFGMGKRSLEERIQEEAQNLVTVIGDTQEKPFDPDYPLRCAVSNVICSIVFGDRFSYKDETFLMLMDLVAESVYLVNSPWGQIYNNFPTVFDALPGPHNKLFANSKKLQDFMSEMILRRKETFQKDHHRDYIDTFLAKMDEEGKQNPENEFNHKNLLMTVFNLFFAGTETTSTTLRWGLRFLQKYPRVQERVQDEIDRVIGRDRCPAMDDRAKMPYTNAVIHEVQRCIDLVPMNLPHMVSRDTEYRGYSIPKGTLVIPLLSSVLNAPTQWETPETFNPEHFLDANGNFRKREGFMAFSAGKRMCLGESLARMELFLFFTVMLQKFSFRPLETPEEVDVTPAVSGMLVLPRAYQCQALAR</sequence>
<reference evidence="15" key="1">
    <citation type="journal article" date="2014" name="Nature">
        <title>Elephant shark genome provides unique insights into gnathostome evolution.</title>
        <authorList>
            <consortium name="International Elephant Shark Genome Sequencing Consortium"/>
            <person name="Venkatesh B."/>
            <person name="Lee A.P."/>
            <person name="Ravi V."/>
            <person name="Maurya A.K."/>
            <person name="Lian M.M."/>
            <person name="Swann J.B."/>
            <person name="Ohta Y."/>
            <person name="Flajnik M.F."/>
            <person name="Sutoh Y."/>
            <person name="Kasahara M."/>
            <person name="Hoon S."/>
            <person name="Gangu V."/>
            <person name="Roy S.W."/>
            <person name="Irimia M."/>
            <person name="Korzh V."/>
            <person name="Kondrychyn I."/>
            <person name="Lim Z.W."/>
            <person name="Tay B.H."/>
            <person name="Tohari S."/>
            <person name="Kong K.W."/>
            <person name="Ho S."/>
            <person name="Lorente-Galdos B."/>
            <person name="Quilez J."/>
            <person name="Marques-Bonet T."/>
            <person name="Raney B.J."/>
            <person name="Ingham P.W."/>
            <person name="Tay A."/>
            <person name="Hillier L.W."/>
            <person name="Minx P."/>
            <person name="Boehm T."/>
            <person name="Wilson R.K."/>
            <person name="Brenner S."/>
            <person name="Warren W.C."/>
        </authorList>
    </citation>
    <scope>NUCLEOTIDE SEQUENCE</scope>
    <source>
        <tissue evidence="15">Gills</tissue>
    </source>
</reference>
<evidence type="ECO:0000256" key="4">
    <source>
        <dbReference type="ARBA" id="ARBA00022617"/>
    </source>
</evidence>
<dbReference type="GO" id="GO:0020037">
    <property type="term" value="F:heme binding"/>
    <property type="evidence" value="ECO:0007669"/>
    <property type="project" value="InterPro"/>
</dbReference>
<dbReference type="GO" id="GO:0016712">
    <property type="term" value="F:oxidoreductase activity, acting on paired donors, with incorporation or reduction of molecular oxygen, reduced flavin or flavoprotein as one donor, and incorporation of one atom of oxygen"/>
    <property type="evidence" value="ECO:0007669"/>
    <property type="project" value="TreeGrafter"/>
</dbReference>
<comment type="cofactor">
    <cofactor evidence="1 12">
        <name>heme</name>
        <dbReference type="ChEBI" id="CHEBI:30413"/>
    </cofactor>
</comment>
<proteinExistence type="evidence at transcript level"/>
<dbReference type="InterPro" id="IPR036396">
    <property type="entry name" value="Cyt_P450_sf"/>
</dbReference>
<keyword evidence="14" id="KW-1133">Transmembrane helix</keyword>
<dbReference type="FunFam" id="1.10.630.10:FF:000010">
    <property type="entry name" value="cytochrome P450 2W1 isoform X2"/>
    <property type="match status" value="1"/>
</dbReference>
<dbReference type="InterPro" id="IPR002401">
    <property type="entry name" value="Cyt_P450_E_grp-I"/>
</dbReference>
<evidence type="ECO:0000256" key="7">
    <source>
        <dbReference type="ARBA" id="ARBA00022848"/>
    </source>
</evidence>
<evidence type="ECO:0000256" key="9">
    <source>
        <dbReference type="ARBA" id="ARBA00023004"/>
    </source>
</evidence>
<dbReference type="AlphaFoldDB" id="V9KQY7"/>
<dbReference type="PANTHER" id="PTHR24300:SF375">
    <property type="entry name" value="CYTOCHROME P450 FAMILY"/>
    <property type="match status" value="1"/>
</dbReference>
<dbReference type="PANTHER" id="PTHR24300">
    <property type="entry name" value="CYTOCHROME P450 508A4-RELATED"/>
    <property type="match status" value="1"/>
</dbReference>
<accession>V9KQY7</accession>
<keyword evidence="6" id="KW-0256">Endoplasmic reticulum</keyword>
<organism evidence="15">
    <name type="scientific">Callorhinchus milii</name>
    <name type="common">Ghost shark</name>
    <dbReference type="NCBI Taxonomy" id="7868"/>
    <lineage>
        <taxon>Eukaryota</taxon>
        <taxon>Metazoa</taxon>
        <taxon>Chordata</taxon>
        <taxon>Craniata</taxon>
        <taxon>Vertebrata</taxon>
        <taxon>Chondrichthyes</taxon>
        <taxon>Holocephali</taxon>
        <taxon>Chimaeriformes</taxon>
        <taxon>Callorhinchidae</taxon>
        <taxon>Callorhinchus</taxon>
    </lineage>
</organism>
<dbReference type="SUPFAM" id="SSF48264">
    <property type="entry name" value="Cytochrome P450"/>
    <property type="match status" value="1"/>
</dbReference>
<feature type="transmembrane region" description="Helical" evidence="14">
    <location>
        <begin position="12"/>
        <end position="31"/>
    </location>
</feature>
<evidence type="ECO:0000256" key="6">
    <source>
        <dbReference type="ARBA" id="ARBA00022824"/>
    </source>
</evidence>
<dbReference type="GO" id="GO:0006805">
    <property type="term" value="P:xenobiotic metabolic process"/>
    <property type="evidence" value="ECO:0007669"/>
    <property type="project" value="TreeGrafter"/>
</dbReference>
<keyword evidence="14" id="KW-0812">Transmembrane</keyword>
<evidence type="ECO:0000256" key="3">
    <source>
        <dbReference type="ARBA" id="ARBA00010617"/>
    </source>
</evidence>
<evidence type="ECO:0000256" key="13">
    <source>
        <dbReference type="RuleBase" id="RU000461"/>
    </source>
</evidence>
<keyword evidence="7" id="KW-0492">Microsome</keyword>
<evidence type="ECO:0000256" key="11">
    <source>
        <dbReference type="ARBA" id="ARBA00023136"/>
    </source>
</evidence>
<dbReference type="GO" id="GO:0005737">
    <property type="term" value="C:cytoplasm"/>
    <property type="evidence" value="ECO:0007669"/>
    <property type="project" value="TreeGrafter"/>
</dbReference>
<dbReference type="InterPro" id="IPR017972">
    <property type="entry name" value="Cyt_P450_CS"/>
</dbReference>
<evidence type="ECO:0000256" key="2">
    <source>
        <dbReference type="ARBA" id="ARBA00004524"/>
    </source>
</evidence>
<keyword evidence="5 12" id="KW-0479">Metal-binding</keyword>
<dbReference type="GO" id="GO:0006082">
    <property type="term" value="P:organic acid metabolic process"/>
    <property type="evidence" value="ECO:0007669"/>
    <property type="project" value="TreeGrafter"/>
</dbReference>
<keyword evidence="8 13" id="KW-0560">Oxidoreductase</keyword>
<keyword evidence="10 13" id="KW-0503">Monooxygenase</keyword>
<dbReference type="PRINTS" id="PR00463">
    <property type="entry name" value="EP450I"/>
</dbReference>
<dbReference type="InterPro" id="IPR050182">
    <property type="entry name" value="Cytochrome_P450_fam2"/>
</dbReference>
<evidence type="ECO:0000256" key="12">
    <source>
        <dbReference type="PIRSR" id="PIRSR602401-1"/>
    </source>
</evidence>
<keyword evidence="4 12" id="KW-0349">Heme</keyword>
<comment type="subcellular location">
    <subcellularLocation>
        <location evidence="2">Microsome membrane</location>
    </subcellularLocation>
</comment>
<evidence type="ECO:0000256" key="10">
    <source>
        <dbReference type="ARBA" id="ARBA00023033"/>
    </source>
</evidence>
<dbReference type="GO" id="GO:0046222">
    <property type="term" value="P:aflatoxin metabolic process"/>
    <property type="evidence" value="ECO:0007669"/>
    <property type="project" value="UniProtKB-ARBA"/>
</dbReference>
<dbReference type="EMBL" id="JW868222">
    <property type="protein sequence ID" value="AFP00740.1"/>
    <property type="molecule type" value="mRNA"/>
</dbReference>
<name>V9KQY7_CALMI</name>